<dbReference type="InterPro" id="IPR040280">
    <property type="entry name" value="FAM163B"/>
</dbReference>
<keyword evidence="4 6" id="KW-1133">Transmembrane helix</keyword>
<evidence type="ECO:0000256" key="6">
    <source>
        <dbReference type="SAM" id="Phobius"/>
    </source>
</evidence>
<comment type="similarity">
    <text evidence="2">Belongs to the FAM163 family.</text>
</comment>
<accession>A0AAE0Q6M4</accession>
<proteinExistence type="inferred from homology"/>
<evidence type="ECO:0000256" key="3">
    <source>
        <dbReference type="ARBA" id="ARBA00022692"/>
    </source>
</evidence>
<dbReference type="PANTHER" id="PTHR31396">
    <property type="entry name" value="PROTEIN FAM163B MEMBER"/>
    <property type="match status" value="1"/>
</dbReference>
<organism evidence="7 8">
    <name type="scientific">Hemibagrus guttatus</name>
    <dbReference type="NCBI Taxonomy" id="175788"/>
    <lineage>
        <taxon>Eukaryota</taxon>
        <taxon>Metazoa</taxon>
        <taxon>Chordata</taxon>
        <taxon>Craniata</taxon>
        <taxon>Vertebrata</taxon>
        <taxon>Euteleostomi</taxon>
        <taxon>Actinopterygii</taxon>
        <taxon>Neopterygii</taxon>
        <taxon>Teleostei</taxon>
        <taxon>Ostariophysi</taxon>
        <taxon>Siluriformes</taxon>
        <taxon>Bagridae</taxon>
        <taxon>Hemibagrus</taxon>
    </lineage>
</organism>
<evidence type="ECO:0000256" key="5">
    <source>
        <dbReference type="ARBA" id="ARBA00023136"/>
    </source>
</evidence>
<feature type="transmembrane region" description="Helical" evidence="6">
    <location>
        <begin position="6"/>
        <end position="30"/>
    </location>
</feature>
<dbReference type="AlphaFoldDB" id="A0AAE0Q6M4"/>
<sequence length="76" mass="8016">MTAGTVVITGGIIAAVILLTIVTVLCCCRLQSFTSPMGRQSADAIARLYPLLPYAPTCSAPHALAYCPSTYPQSRK</sequence>
<keyword evidence="3 6" id="KW-0812">Transmembrane</keyword>
<evidence type="ECO:0000256" key="4">
    <source>
        <dbReference type="ARBA" id="ARBA00022989"/>
    </source>
</evidence>
<name>A0AAE0Q6M4_9TELE</name>
<dbReference type="EMBL" id="JAUCMX010000021">
    <property type="protein sequence ID" value="KAK3514534.1"/>
    <property type="molecule type" value="Genomic_DNA"/>
</dbReference>
<evidence type="ECO:0000313" key="7">
    <source>
        <dbReference type="EMBL" id="KAK3514534.1"/>
    </source>
</evidence>
<dbReference type="InterPro" id="IPR029379">
    <property type="entry name" value="FAM163"/>
</dbReference>
<dbReference type="Proteomes" id="UP001274896">
    <property type="component" value="Unassembled WGS sequence"/>
</dbReference>
<evidence type="ECO:0000313" key="8">
    <source>
        <dbReference type="Proteomes" id="UP001274896"/>
    </source>
</evidence>
<keyword evidence="8" id="KW-1185">Reference proteome</keyword>
<gene>
    <name evidence="7" type="ORF">QTP70_021595</name>
</gene>
<evidence type="ECO:0000256" key="1">
    <source>
        <dbReference type="ARBA" id="ARBA00004167"/>
    </source>
</evidence>
<keyword evidence="5 6" id="KW-0472">Membrane</keyword>
<comment type="subcellular location">
    <subcellularLocation>
        <location evidence="1">Membrane</location>
        <topology evidence="1">Single-pass membrane protein</topology>
    </subcellularLocation>
</comment>
<dbReference type="Pfam" id="PF15069">
    <property type="entry name" value="FAM163"/>
    <property type="match status" value="1"/>
</dbReference>
<evidence type="ECO:0000256" key="2">
    <source>
        <dbReference type="ARBA" id="ARBA00006760"/>
    </source>
</evidence>
<dbReference type="PANTHER" id="PTHR31396:SF2">
    <property type="entry name" value="PROTEIN FAM163B"/>
    <property type="match status" value="1"/>
</dbReference>
<comment type="caution">
    <text evidence="7">The sequence shown here is derived from an EMBL/GenBank/DDBJ whole genome shotgun (WGS) entry which is preliminary data.</text>
</comment>
<reference evidence="7" key="1">
    <citation type="submission" date="2023-06" db="EMBL/GenBank/DDBJ databases">
        <title>Male Hemibagrus guttatus genome.</title>
        <authorList>
            <person name="Bian C."/>
        </authorList>
    </citation>
    <scope>NUCLEOTIDE SEQUENCE</scope>
    <source>
        <strain evidence="7">Male_cb2023</strain>
        <tissue evidence="7">Muscle</tissue>
    </source>
</reference>
<dbReference type="GO" id="GO:0016020">
    <property type="term" value="C:membrane"/>
    <property type="evidence" value="ECO:0007669"/>
    <property type="project" value="UniProtKB-SubCell"/>
</dbReference>
<protein>
    <submittedName>
        <fullName evidence="7">Uncharacterized protein</fullName>
    </submittedName>
</protein>